<gene>
    <name evidence="1" type="ORF">GMARGA_LOCUS32816</name>
</gene>
<reference evidence="1 2" key="1">
    <citation type="submission" date="2021-06" db="EMBL/GenBank/DDBJ databases">
        <authorList>
            <person name="Kallberg Y."/>
            <person name="Tangrot J."/>
            <person name="Rosling A."/>
        </authorList>
    </citation>
    <scope>NUCLEOTIDE SEQUENCE [LARGE SCALE GENOMIC DNA]</scope>
    <source>
        <strain evidence="1 2">120-4 pot B 10/14</strain>
    </source>
</reference>
<evidence type="ECO:0000313" key="1">
    <source>
        <dbReference type="EMBL" id="CAG8835984.1"/>
    </source>
</evidence>
<evidence type="ECO:0000313" key="2">
    <source>
        <dbReference type="Proteomes" id="UP000789901"/>
    </source>
</evidence>
<proteinExistence type="predicted"/>
<dbReference type="Proteomes" id="UP000789901">
    <property type="component" value="Unassembled WGS sequence"/>
</dbReference>
<sequence length="121" mass="14516">MTLKRIKAKMVFISFIYFKSHEDLNSATENVAWYYNIRLIWDGSNQKNILIAMQRQEITKENFSHMESFRKESYKPYKKNFSDIAPRNALTVLKTDQNTLNQPKILDKILRRLQNIEKRSK</sequence>
<name>A0ABN7WML9_GIGMA</name>
<comment type="caution">
    <text evidence="1">The sequence shown here is derived from an EMBL/GenBank/DDBJ whole genome shotgun (WGS) entry which is preliminary data.</text>
</comment>
<organism evidence="1 2">
    <name type="scientific">Gigaspora margarita</name>
    <dbReference type="NCBI Taxonomy" id="4874"/>
    <lineage>
        <taxon>Eukaryota</taxon>
        <taxon>Fungi</taxon>
        <taxon>Fungi incertae sedis</taxon>
        <taxon>Mucoromycota</taxon>
        <taxon>Glomeromycotina</taxon>
        <taxon>Glomeromycetes</taxon>
        <taxon>Diversisporales</taxon>
        <taxon>Gigasporaceae</taxon>
        <taxon>Gigaspora</taxon>
    </lineage>
</organism>
<feature type="non-terminal residue" evidence="1">
    <location>
        <position position="121"/>
    </location>
</feature>
<keyword evidence="2" id="KW-1185">Reference proteome</keyword>
<protein>
    <submittedName>
        <fullName evidence="1">40847_t:CDS:1</fullName>
    </submittedName>
</protein>
<accession>A0ABN7WML9</accession>
<dbReference type="EMBL" id="CAJVQB010052597">
    <property type="protein sequence ID" value="CAG8835984.1"/>
    <property type="molecule type" value="Genomic_DNA"/>
</dbReference>